<dbReference type="OrthoDB" id="6358449at2759"/>
<name>A0A0K2UI71_LEPSM</name>
<evidence type="ECO:0000259" key="2">
    <source>
        <dbReference type="PROSITE" id="PS51179"/>
    </source>
</evidence>
<accession>A0A0K2UI71</accession>
<feature type="region of interest" description="Disordered" evidence="1">
    <location>
        <begin position="13"/>
        <end position="103"/>
    </location>
</feature>
<dbReference type="AlphaFoldDB" id="A0A0K2UI71"/>
<sequence length="335" mass="36601">MLMAMPPSLAFYNNNNAASLGGSKAIPSKDKEIKSEDLDEEEGFEEDSMDMTDSLSEGNPYVQEALNLSANYSASHPPSPPHSAPMKPSTTLNSNPPSSISQVQSALAAALQAGQMSLHQINNTPPGPSPPAWQTRNQLSSALSNNSNLSLALQNSQNQLQQQLQNYLLFGQNNPMAAAAAASTVLLQNQVQQAVVQATNQLKLLQEQHAQRSKEEENNGIPPSLPDTPKSMPRSSPEVVEKSKSFSSSTDLLSSLTTDTTPKSNNNNFNFRALSPEEVNHRYSLSSSPEDQSQNSSSETMRFDLPLDENMDLEELEKFAKEFKQRRIKLGNIKE</sequence>
<dbReference type="Gene3D" id="1.10.260.40">
    <property type="entry name" value="lambda repressor-like DNA-binding domains"/>
    <property type="match status" value="1"/>
</dbReference>
<dbReference type="GO" id="GO:0003700">
    <property type="term" value="F:DNA-binding transcription factor activity"/>
    <property type="evidence" value="ECO:0007669"/>
    <property type="project" value="InterPro"/>
</dbReference>
<organism evidence="3">
    <name type="scientific">Lepeophtheirus salmonis</name>
    <name type="common">Salmon louse</name>
    <name type="synonym">Caligus salmonis</name>
    <dbReference type="NCBI Taxonomy" id="72036"/>
    <lineage>
        <taxon>Eukaryota</taxon>
        <taxon>Metazoa</taxon>
        <taxon>Ecdysozoa</taxon>
        <taxon>Arthropoda</taxon>
        <taxon>Crustacea</taxon>
        <taxon>Multicrustacea</taxon>
        <taxon>Hexanauplia</taxon>
        <taxon>Copepoda</taxon>
        <taxon>Siphonostomatoida</taxon>
        <taxon>Caligidae</taxon>
        <taxon>Lepeophtheirus</taxon>
    </lineage>
</organism>
<reference evidence="3" key="1">
    <citation type="submission" date="2014-05" db="EMBL/GenBank/DDBJ databases">
        <authorList>
            <person name="Chronopoulou M."/>
        </authorList>
    </citation>
    <scope>NUCLEOTIDE SEQUENCE</scope>
    <source>
        <tissue evidence="3">Whole organism</tissue>
    </source>
</reference>
<protein>
    <recommendedName>
        <fullName evidence="2">POU-specific domain-containing protein</fullName>
    </recommendedName>
</protein>
<proteinExistence type="predicted"/>
<feature type="region of interest" description="Disordered" evidence="1">
    <location>
        <begin position="208"/>
        <end position="302"/>
    </location>
</feature>
<dbReference type="EMBL" id="HACA01020439">
    <property type="protein sequence ID" value="CDW37800.1"/>
    <property type="molecule type" value="Transcribed_RNA"/>
</dbReference>
<feature type="compositionally biased region" description="Acidic residues" evidence="1">
    <location>
        <begin position="37"/>
        <end position="50"/>
    </location>
</feature>
<dbReference type="InterPro" id="IPR010982">
    <property type="entry name" value="Lambda_DNA-bd_dom_sf"/>
</dbReference>
<evidence type="ECO:0000256" key="1">
    <source>
        <dbReference type="SAM" id="MobiDB-lite"/>
    </source>
</evidence>
<feature type="compositionally biased region" description="Low complexity" evidence="1">
    <location>
        <begin position="84"/>
        <end position="103"/>
    </location>
</feature>
<feature type="compositionally biased region" description="Basic and acidic residues" evidence="1">
    <location>
        <begin position="27"/>
        <end position="36"/>
    </location>
</feature>
<dbReference type="PROSITE" id="PS51179">
    <property type="entry name" value="POU_3"/>
    <property type="match status" value="1"/>
</dbReference>
<dbReference type="InterPro" id="IPR000327">
    <property type="entry name" value="POU_dom"/>
</dbReference>
<feature type="compositionally biased region" description="Low complexity" evidence="1">
    <location>
        <begin position="245"/>
        <end position="264"/>
    </location>
</feature>
<feature type="domain" description="POU-specific" evidence="2">
    <location>
        <begin position="308"/>
        <end position="335"/>
    </location>
</feature>
<dbReference type="GO" id="GO:0003677">
    <property type="term" value="F:DNA binding"/>
    <property type="evidence" value="ECO:0007669"/>
    <property type="project" value="InterPro"/>
</dbReference>
<evidence type="ECO:0000313" key="3">
    <source>
        <dbReference type="EMBL" id="CDW37800.1"/>
    </source>
</evidence>
<feature type="compositionally biased region" description="Low complexity" evidence="1">
    <location>
        <begin position="284"/>
        <end position="298"/>
    </location>
</feature>